<comment type="subcellular location">
    <subcellularLocation>
        <location evidence="1">Cell envelope</location>
    </subcellularLocation>
</comment>
<dbReference type="EMBL" id="BLPG01000001">
    <property type="protein sequence ID" value="GFJ86652.1"/>
    <property type="molecule type" value="Genomic_DNA"/>
</dbReference>
<feature type="chain" id="PRO_5038646487" evidence="3">
    <location>
        <begin position="18"/>
        <end position="341"/>
    </location>
</feature>
<evidence type="ECO:0000256" key="3">
    <source>
        <dbReference type="SAM" id="SignalP"/>
    </source>
</evidence>
<evidence type="ECO:0000256" key="2">
    <source>
        <dbReference type="ARBA" id="ARBA00007639"/>
    </source>
</evidence>
<dbReference type="Proteomes" id="UP000482960">
    <property type="component" value="Unassembled WGS sequence"/>
</dbReference>
<dbReference type="GO" id="GO:0030288">
    <property type="term" value="C:outer membrane-bounded periplasmic space"/>
    <property type="evidence" value="ECO:0007669"/>
    <property type="project" value="TreeGrafter"/>
</dbReference>
<reference evidence="5 6" key="1">
    <citation type="submission" date="2020-03" db="EMBL/GenBank/DDBJ databases">
        <title>Whole genome shotgun sequence of Phytohabitans rumicis NBRC 108638.</title>
        <authorList>
            <person name="Komaki H."/>
            <person name="Tamura T."/>
        </authorList>
    </citation>
    <scope>NUCLEOTIDE SEQUENCE [LARGE SCALE GENOMIC DNA]</scope>
    <source>
        <strain evidence="5 6">NBRC 108638</strain>
    </source>
</reference>
<dbReference type="AlphaFoldDB" id="A0A6V8KNA7"/>
<gene>
    <name evidence="5" type="ORF">Prum_002940</name>
</gene>
<dbReference type="PANTHER" id="PTHR30036">
    <property type="entry name" value="D-XYLOSE-BINDING PERIPLASMIC PROTEIN"/>
    <property type="match status" value="1"/>
</dbReference>
<dbReference type="CDD" id="cd06312">
    <property type="entry name" value="PBP1_ABC_sugar_binding-like"/>
    <property type="match status" value="1"/>
</dbReference>
<proteinExistence type="inferred from homology"/>
<dbReference type="InterPro" id="IPR050555">
    <property type="entry name" value="Bact_Solute-Bind_Prot2"/>
</dbReference>
<dbReference type="SUPFAM" id="SSF53822">
    <property type="entry name" value="Periplasmic binding protein-like I"/>
    <property type="match status" value="1"/>
</dbReference>
<evidence type="ECO:0000256" key="1">
    <source>
        <dbReference type="ARBA" id="ARBA00004196"/>
    </source>
</evidence>
<keyword evidence="3" id="KW-0732">Signal</keyword>
<dbReference type="PROSITE" id="PS51257">
    <property type="entry name" value="PROKAR_LIPOPROTEIN"/>
    <property type="match status" value="1"/>
</dbReference>
<dbReference type="InterPro" id="IPR025997">
    <property type="entry name" value="SBP_2_dom"/>
</dbReference>
<keyword evidence="6" id="KW-1185">Reference proteome</keyword>
<evidence type="ECO:0000259" key="4">
    <source>
        <dbReference type="Pfam" id="PF13407"/>
    </source>
</evidence>
<dbReference type="GO" id="GO:0030246">
    <property type="term" value="F:carbohydrate binding"/>
    <property type="evidence" value="ECO:0007669"/>
    <property type="project" value="TreeGrafter"/>
</dbReference>
<dbReference type="Gene3D" id="3.40.50.2300">
    <property type="match status" value="2"/>
</dbReference>
<sequence>MRRTIFTLAASSTLLLAACTSGSTSTENPDATAAAAAAAPAGGKASIFVIGGKSDDPFWSKVKRGVDDAAKVVEANGGKVTWLGPQNYDNLGPDAAKLILTAKSQGATAVIGADWVPDAQDAAFKSVTSSGIPVFLYNSGGADAAKAVGALTYTGSDELLAGKAGGEFFAQNGVKNVLCVNTLPGAANTEARCKGIAEGVAASGKSTQLPLPSSNFGNPTAVTQAIKAALLKDSAIDGVVTISTQDADSAAAAIEQAGGTGKVKLGTFDMDDTQLSRVKKGKQLFCIDQQPYMQGYLAVSQAFAYNAYGLLLPQSPLLTGPAIINASNVEAALAGAKAGVR</sequence>
<comment type="caution">
    <text evidence="5">The sequence shown here is derived from an EMBL/GenBank/DDBJ whole genome shotgun (WGS) entry which is preliminary data.</text>
</comment>
<comment type="similarity">
    <text evidence="2">Belongs to the bacterial solute-binding protein 2 family.</text>
</comment>
<dbReference type="RefSeq" id="WP_173073248.1">
    <property type="nucleotide sequence ID" value="NZ_BAABJB010000044.1"/>
</dbReference>
<reference evidence="5 6" key="2">
    <citation type="submission" date="2020-03" db="EMBL/GenBank/DDBJ databases">
        <authorList>
            <person name="Ichikawa N."/>
            <person name="Kimura A."/>
            <person name="Kitahashi Y."/>
            <person name="Uohara A."/>
        </authorList>
    </citation>
    <scope>NUCLEOTIDE SEQUENCE [LARGE SCALE GENOMIC DNA]</scope>
    <source>
        <strain evidence="5 6">NBRC 108638</strain>
    </source>
</reference>
<dbReference type="InterPro" id="IPR028082">
    <property type="entry name" value="Peripla_BP_I"/>
</dbReference>
<feature type="domain" description="Periplasmic binding protein" evidence="4">
    <location>
        <begin position="48"/>
        <end position="305"/>
    </location>
</feature>
<evidence type="ECO:0000313" key="5">
    <source>
        <dbReference type="EMBL" id="GFJ86652.1"/>
    </source>
</evidence>
<protein>
    <submittedName>
        <fullName evidence="5">Sugar ABC transporter substrate-binding protein</fullName>
    </submittedName>
</protein>
<evidence type="ECO:0000313" key="6">
    <source>
        <dbReference type="Proteomes" id="UP000482960"/>
    </source>
</evidence>
<dbReference type="Pfam" id="PF13407">
    <property type="entry name" value="Peripla_BP_4"/>
    <property type="match status" value="1"/>
</dbReference>
<accession>A0A6V8KNA7</accession>
<feature type="signal peptide" evidence="3">
    <location>
        <begin position="1"/>
        <end position="17"/>
    </location>
</feature>
<name>A0A6V8KNA7_9ACTN</name>
<organism evidence="5 6">
    <name type="scientific">Phytohabitans rumicis</name>
    <dbReference type="NCBI Taxonomy" id="1076125"/>
    <lineage>
        <taxon>Bacteria</taxon>
        <taxon>Bacillati</taxon>
        <taxon>Actinomycetota</taxon>
        <taxon>Actinomycetes</taxon>
        <taxon>Micromonosporales</taxon>
        <taxon>Micromonosporaceae</taxon>
    </lineage>
</organism>
<dbReference type="PANTHER" id="PTHR30036:SF7">
    <property type="entry name" value="ABC TRANSPORTER PERIPLASMIC-BINDING PROTEIN YPHF"/>
    <property type="match status" value="1"/>
</dbReference>